<reference evidence="2 3" key="1">
    <citation type="submission" date="2017-04" db="EMBL/GenBank/DDBJ databases">
        <title>Novel microbial lineages endemic to geothermal iron-oxide mats fill important gaps in the evolutionary history of Archaea.</title>
        <authorList>
            <person name="Jay Z.J."/>
            <person name="Beam J.P."/>
            <person name="Dlakic M."/>
            <person name="Rusch D.B."/>
            <person name="Kozubal M.A."/>
            <person name="Inskeep W.P."/>
        </authorList>
    </citation>
    <scope>NUCLEOTIDE SEQUENCE [LARGE SCALE GENOMIC DNA]</scope>
    <source>
        <strain evidence="2">ECH_B_SAG-M15</strain>
    </source>
</reference>
<evidence type="ECO:0000259" key="1">
    <source>
        <dbReference type="Pfam" id="PF08241"/>
    </source>
</evidence>
<dbReference type="AlphaFoldDB" id="A0A2R6B300"/>
<accession>A0A2R6B300</accession>
<feature type="domain" description="Methyltransferase type 11" evidence="1">
    <location>
        <begin position="49"/>
        <end position="143"/>
    </location>
</feature>
<sequence>MVDLSWESGSSEFFSKHAKAFTKSEGHARGGDLSILMALLKPERDEVALDVAAGTGFTSMELAKHVKRVVALDITPEMLREAERLACERGLTNILFEHGDALNIPHPDGVFDLVTTRRAAHHFPNIQKFLYESHRVLKGRGRLGIVDMSPPEGTQEFVNMIERLRDPTHNRALTPTEWEAALTQGGFEVIHREILTEEVTLEKWLYPVDPATPEAEAVRDAWRKAPQNIRDQLKMRENQANPTSWRKHRIVLVARKV</sequence>
<name>A0A2R6B300_9ARCH</name>
<dbReference type="PANTHER" id="PTHR43591">
    <property type="entry name" value="METHYLTRANSFERASE"/>
    <property type="match status" value="1"/>
</dbReference>
<dbReference type="GO" id="GO:0008757">
    <property type="term" value="F:S-adenosylmethionine-dependent methyltransferase activity"/>
    <property type="evidence" value="ECO:0007669"/>
    <property type="project" value="InterPro"/>
</dbReference>
<dbReference type="Pfam" id="PF08241">
    <property type="entry name" value="Methyltransf_11"/>
    <property type="match status" value="1"/>
</dbReference>
<comment type="caution">
    <text evidence="2">The sequence shown here is derived from an EMBL/GenBank/DDBJ whole genome shotgun (WGS) entry which is preliminary data.</text>
</comment>
<dbReference type="SUPFAM" id="SSF53335">
    <property type="entry name" value="S-adenosyl-L-methionine-dependent methyltransferases"/>
    <property type="match status" value="1"/>
</dbReference>
<dbReference type="InterPro" id="IPR013216">
    <property type="entry name" value="Methyltransf_11"/>
</dbReference>
<dbReference type="Gene3D" id="3.40.50.150">
    <property type="entry name" value="Vaccinia Virus protein VP39"/>
    <property type="match status" value="1"/>
</dbReference>
<dbReference type="CDD" id="cd02440">
    <property type="entry name" value="AdoMet_MTases"/>
    <property type="match status" value="1"/>
</dbReference>
<protein>
    <recommendedName>
        <fullName evidence="1">Methyltransferase type 11 domain-containing protein</fullName>
    </recommendedName>
</protein>
<proteinExistence type="predicted"/>
<organism evidence="2 3">
    <name type="scientific">Candidatus Marsarchaeota G2 archaeon ECH_B_SAG-M15</name>
    <dbReference type="NCBI Taxonomy" id="1978162"/>
    <lineage>
        <taxon>Archaea</taxon>
        <taxon>Candidatus Marsarchaeota</taxon>
        <taxon>Candidatus Marsarchaeota group 2</taxon>
    </lineage>
</organism>
<evidence type="ECO:0000313" key="3">
    <source>
        <dbReference type="Proteomes" id="UP000240490"/>
    </source>
</evidence>
<dbReference type="PANTHER" id="PTHR43591:SF24">
    <property type="entry name" value="2-METHOXY-6-POLYPRENYL-1,4-BENZOQUINOL METHYLASE, MITOCHONDRIAL"/>
    <property type="match status" value="1"/>
</dbReference>
<dbReference type="InterPro" id="IPR029063">
    <property type="entry name" value="SAM-dependent_MTases_sf"/>
</dbReference>
<evidence type="ECO:0000313" key="2">
    <source>
        <dbReference type="EMBL" id="PSN92963.1"/>
    </source>
</evidence>
<dbReference type="Proteomes" id="UP000240490">
    <property type="component" value="Unassembled WGS sequence"/>
</dbReference>
<dbReference type="EMBL" id="NEXJ01000002">
    <property type="protein sequence ID" value="PSN92963.1"/>
    <property type="molecule type" value="Genomic_DNA"/>
</dbReference>
<gene>
    <name evidence="2" type="ORF">B9Q08_00125</name>
</gene>